<name>A0A0F9EM90_9ZZZZ</name>
<sequence length="157" mass="18178">MNNIDSKKKAEEIRKLYMSQSSGDNFTALVMSEFGMGKTSFICTGRRPILIDSFDPRGTTVIEVLYAEEIKKGDILIRTFWNESSKAPTEFIRWERQWMNDVNSNFLSLFGTYAIDSATTFIDALTYYTAIRKGRKEGQLAIQDYIPIYNMFKDFIK</sequence>
<feature type="non-terminal residue" evidence="1">
    <location>
        <position position="157"/>
    </location>
</feature>
<organism evidence="1">
    <name type="scientific">marine sediment metagenome</name>
    <dbReference type="NCBI Taxonomy" id="412755"/>
    <lineage>
        <taxon>unclassified sequences</taxon>
        <taxon>metagenomes</taxon>
        <taxon>ecological metagenomes</taxon>
    </lineage>
</organism>
<evidence type="ECO:0000313" key="1">
    <source>
        <dbReference type="EMBL" id="KKL46035.1"/>
    </source>
</evidence>
<dbReference type="EMBL" id="LAZR01034178">
    <property type="protein sequence ID" value="KKL46035.1"/>
    <property type="molecule type" value="Genomic_DNA"/>
</dbReference>
<dbReference type="AlphaFoldDB" id="A0A0F9EM90"/>
<accession>A0A0F9EM90</accession>
<comment type="caution">
    <text evidence="1">The sequence shown here is derived from an EMBL/GenBank/DDBJ whole genome shotgun (WGS) entry which is preliminary data.</text>
</comment>
<gene>
    <name evidence="1" type="ORF">LCGC14_2349630</name>
</gene>
<proteinExistence type="predicted"/>
<reference evidence="1" key="1">
    <citation type="journal article" date="2015" name="Nature">
        <title>Complex archaea that bridge the gap between prokaryotes and eukaryotes.</title>
        <authorList>
            <person name="Spang A."/>
            <person name="Saw J.H."/>
            <person name="Jorgensen S.L."/>
            <person name="Zaremba-Niedzwiedzka K."/>
            <person name="Martijn J."/>
            <person name="Lind A.E."/>
            <person name="van Eijk R."/>
            <person name="Schleper C."/>
            <person name="Guy L."/>
            <person name="Ettema T.J."/>
        </authorList>
    </citation>
    <scope>NUCLEOTIDE SEQUENCE</scope>
</reference>
<protein>
    <submittedName>
        <fullName evidence="1">Uncharacterized protein</fullName>
    </submittedName>
</protein>